<evidence type="ECO:0000313" key="2">
    <source>
        <dbReference type="Proteomes" id="UP000887574"/>
    </source>
</evidence>
<dbReference type="WBParaSite" id="jg10193">
    <property type="protein sequence ID" value="jg10193"/>
    <property type="gene ID" value="jg10193"/>
</dbReference>
<keyword evidence="1" id="KW-0732">Signal</keyword>
<evidence type="ECO:0000256" key="1">
    <source>
        <dbReference type="SAM" id="SignalP"/>
    </source>
</evidence>
<evidence type="ECO:0000313" key="3">
    <source>
        <dbReference type="WBParaSite" id="jg10193"/>
    </source>
</evidence>
<protein>
    <submittedName>
        <fullName evidence="3">Uncharacterized protein</fullName>
    </submittedName>
</protein>
<organism evidence="2 3">
    <name type="scientific">Ditylenchus dipsaci</name>
    <dbReference type="NCBI Taxonomy" id="166011"/>
    <lineage>
        <taxon>Eukaryota</taxon>
        <taxon>Metazoa</taxon>
        <taxon>Ecdysozoa</taxon>
        <taxon>Nematoda</taxon>
        <taxon>Chromadorea</taxon>
        <taxon>Rhabditida</taxon>
        <taxon>Tylenchina</taxon>
        <taxon>Tylenchomorpha</taxon>
        <taxon>Sphaerularioidea</taxon>
        <taxon>Anguinidae</taxon>
        <taxon>Anguininae</taxon>
        <taxon>Ditylenchus</taxon>
    </lineage>
</organism>
<sequence length="164" mass="19010">MRTICALIAIAAFCLVVHAKAKCRPKNKLLAEPSKPLTLPNNITNKDEWKHWFFLTTWPTLDMCSKTNNECEKNGASCPALTERCQTMASAWIYFAYHTSDARWKQCNENGKSSFNKEKCEKDHNPYFDRPEEKQIQVRRDSCKRARDDCFASMRLKAIEVVKL</sequence>
<reference evidence="3" key="1">
    <citation type="submission" date="2022-11" db="UniProtKB">
        <authorList>
            <consortium name="WormBaseParasite"/>
        </authorList>
    </citation>
    <scope>IDENTIFICATION</scope>
</reference>
<feature type="signal peptide" evidence="1">
    <location>
        <begin position="1"/>
        <end position="19"/>
    </location>
</feature>
<dbReference type="AlphaFoldDB" id="A0A915CMG5"/>
<accession>A0A915CMG5</accession>
<proteinExistence type="predicted"/>
<keyword evidence="2" id="KW-1185">Reference proteome</keyword>
<name>A0A915CMG5_9BILA</name>
<dbReference type="Proteomes" id="UP000887574">
    <property type="component" value="Unplaced"/>
</dbReference>
<feature type="chain" id="PRO_5037846539" evidence="1">
    <location>
        <begin position="20"/>
        <end position="164"/>
    </location>
</feature>